<dbReference type="Pfam" id="PF00027">
    <property type="entry name" value="cNMP_binding"/>
    <property type="match status" value="1"/>
</dbReference>
<dbReference type="EMBL" id="CADCVI010000068">
    <property type="protein sequence ID" value="CAA9462939.1"/>
    <property type="molecule type" value="Genomic_DNA"/>
</dbReference>
<dbReference type="InterPro" id="IPR018490">
    <property type="entry name" value="cNMP-bd_dom_sf"/>
</dbReference>
<dbReference type="PROSITE" id="PS50042">
    <property type="entry name" value="CNMP_BINDING_3"/>
    <property type="match status" value="1"/>
</dbReference>
<gene>
    <name evidence="2" type="ORF">AVDCRST_MAG25-1064</name>
</gene>
<sequence length="180" mass="19577">MERDDVGAEIRTGRLFDFLSEEEGEEFARVSEPVVFAPGETIIEEGGAPSSLFVLTSGVAEVTKRIPGRGPRKLADIDAADGHTVVGERGLLGTSGASATVRANTAGPVEATKIPREAFREMIRAGNPAAYKLATRITRLLARRLTRLDEEVVGAIRELDRRGETDLDVFRDKLVSEWTI</sequence>
<dbReference type="CDD" id="cd00038">
    <property type="entry name" value="CAP_ED"/>
    <property type="match status" value="1"/>
</dbReference>
<evidence type="ECO:0000313" key="2">
    <source>
        <dbReference type="EMBL" id="CAA9462939.1"/>
    </source>
</evidence>
<dbReference type="AlphaFoldDB" id="A0A6J4R3C5"/>
<dbReference type="InterPro" id="IPR014710">
    <property type="entry name" value="RmlC-like_jellyroll"/>
</dbReference>
<organism evidence="2">
    <name type="scientific">uncultured Rubrobacteraceae bacterium</name>
    <dbReference type="NCBI Taxonomy" id="349277"/>
    <lineage>
        <taxon>Bacteria</taxon>
        <taxon>Bacillati</taxon>
        <taxon>Actinomycetota</taxon>
        <taxon>Rubrobacteria</taxon>
        <taxon>Rubrobacterales</taxon>
        <taxon>Rubrobacteraceae</taxon>
        <taxon>environmental samples</taxon>
    </lineage>
</organism>
<reference evidence="2" key="1">
    <citation type="submission" date="2020-02" db="EMBL/GenBank/DDBJ databases">
        <authorList>
            <person name="Meier V. D."/>
        </authorList>
    </citation>
    <scope>NUCLEOTIDE SEQUENCE</scope>
    <source>
        <strain evidence="2">AVDCRST_MAG25</strain>
    </source>
</reference>
<dbReference type="SUPFAM" id="SSF51206">
    <property type="entry name" value="cAMP-binding domain-like"/>
    <property type="match status" value="1"/>
</dbReference>
<evidence type="ECO:0000259" key="1">
    <source>
        <dbReference type="PROSITE" id="PS50042"/>
    </source>
</evidence>
<accession>A0A6J4R3C5</accession>
<dbReference type="InterPro" id="IPR000595">
    <property type="entry name" value="cNMP-bd_dom"/>
</dbReference>
<dbReference type="Gene3D" id="2.60.120.10">
    <property type="entry name" value="Jelly Rolls"/>
    <property type="match status" value="1"/>
</dbReference>
<protein>
    <recommendedName>
        <fullName evidence="1">Cyclic nucleotide-binding domain-containing protein</fullName>
    </recommendedName>
</protein>
<name>A0A6J4R3C5_9ACTN</name>
<feature type="domain" description="Cyclic nucleotide-binding" evidence="1">
    <location>
        <begin position="15"/>
        <end position="123"/>
    </location>
</feature>
<proteinExistence type="predicted"/>
<dbReference type="SMART" id="SM00100">
    <property type="entry name" value="cNMP"/>
    <property type="match status" value="1"/>
</dbReference>